<organism evidence="1 2">
    <name type="scientific">Dovyalis caffra</name>
    <dbReference type="NCBI Taxonomy" id="77055"/>
    <lineage>
        <taxon>Eukaryota</taxon>
        <taxon>Viridiplantae</taxon>
        <taxon>Streptophyta</taxon>
        <taxon>Embryophyta</taxon>
        <taxon>Tracheophyta</taxon>
        <taxon>Spermatophyta</taxon>
        <taxon>Magnoliopsida</taxon>
        <taxon>eudicotyledons</taxon>
        <taxon>Gunneridae</taxon>
        <taxon>Pentapetalae</taxon>
        <taxon>rosids</taxon>
        <taxon>fabids</taxon>
        <taxon>Malpighiales</taxon>
        <taxon>Salicaceae</taxon>
        <taxon>Flacourtieae</taxon>
        <taxon>Dovyalis</taxon>
    </lineage>
</organism>
<evidence type="ECO:0000313" key="1">
    <source>
        <dbReference type="EMBL" id="CAK7350333.1"/>
    </source>
</evidence>
<keyword evidence="2" id="KW-1185">Reference proteome</keyword>
<evidence type="ECO:0000313" key="2">
    <source>
        <dbReference type="Proteomes" id="UP001314170"/>
    </source>
</evidence>
<dbReference type="EMBL" id="CAWUPB010001184">
    <property type="protein sequence ID" value="CAK7350333.1"/>
    <property type="molecule type" value="Genomic_DNA"/>
</dbReference>
<proteinExistence type="predicted"/>
<sequence length="63" mass="6482">PPTPSTHTHGALRAIAHHASSAFPMLAHTSSKLARTYAPVSDTACTHVSGSLPACLLMPQAHA</sequence>
<protein>
    <submittedName>
        <fullName evidence="1">Uncharacterized protein</fullName>
    </submittedName>
</protein>
<accession>A0AAV1SJ95</accession>
<comment type="caution">
    <text evidence="1">The sequence shown here is derived from an EMBL/GenBank/DDBJ whole genome shotgun (WGS) entry which is preliminary data.</text>
</comment>
<name>A0AAV1SJ95_9ROSI</name>
<reference evidence="1 2" key="1">
    <citation type="submission" date="2024-01" db="EMBL/GenBank/DDBJ databases">
        <authorList>
            <person name="Waweru B."/>
        </authorList>
    </citation>
    <scope>NUCLEOTIDE SEQUENCE [LARGE SCALE GENOMIC DNA]</scope>
</reference>
<dbReference type="AlphaFoldDB" id="A0AAV1SJ95"/>
<dbReference type="Proteomes" id="UP001314170">
    <property type="component" value="Unassembled WGS sequence"/>
</dbReference>
<feature type="non-terminal residue" evidence="1">
    <location>
        <position position="1"/>
    </location>
</feature>
<gene>
    <name evidence="1" type="ORF">DCAF_LOCUS23061</name>
</gene>